<evidence type="ECO:0000313" key="3">
    <source>
        <dbReference type="EMBL" id="PGH17950.1"/>
    </source>
</evidence>
<dbReference type="FunFam" id="3.40.50.1820:FF:000273">
    <property type="entry name" value="Dual specificity phosphatase catalytic domain protein"/>
    <property type="match status" value="1"/>
</dbReference>
<organism evidence="3 4">
    <name type="scientific">Helicocarpus griseus UAMH5409</name>
    <dbReference type="NCBI Taxonomy" id="1447875"/>
    <lineage>
        <taxon>Eukaryota</taxon>
        <taxon>Fungi</taxon>
        <taxon>Dikarya</taxon>
        <taxon>Ascomycota</taxon>
        <taxon>Pezizomycotina</taxon>
        <taxon>Eurotiomycetes</taxon>
        <taxon>Eurotiomycetidae</taxon>
        <taxon>Onygenales</taxon>
        <taxon>Ajellomycetaceae</taxon>
        <taxon>Helicocarpus</taxon>
    </lineage>
</organism>
<dbReference type="InterPro" id="IPR000387">
    <property type="entry name" value="Tyr_Pase_dom"/>
</dbReference>
<feature type="compositionally biased region" description="Polar residues" evidence="1">
    <location>
        <begin position="116"/>
        <end position="125"/>
    </location>
</feature>
<reference evidence="3 4" key="1">
    <citation type="submission" date="2017-10" db="EMBL/GenBank/DDBJ databases">
        <title>Comparative genomics in systemic dimorphic fungi from Ajellomycetaceae.</title>
        <authorList>
            <person name="Munoz J.F."/>
            <person name="Mcewen J.G."/>
            <person name="Clay O.K."/>
            <person name="Cuomo C.A."/>
        </authorList>
    </citation>
    <scope>NUCLEOTIDE SEQUENCE [LARGE SCALE GENOMIC DNA]</scope>
    <source>
        <strain evidence="3 4">UAMH5409</strain>
    </source>
</reference>
<accession>A0A2B7Y9S6</accession>
<protein>
    <recommendedName>
        <fullName evidence="2">Tyrosine specific protein phosphatases domain-containing protein</fullName>
    </recommendedName>
</protein>
<dbReference type="InterPro" id="IPR016130">
    <property type="entry name" value="Tyr_Pase_AS"/>
</dbReference>
<dbReference type="SUPFAM" id="SSF53474">
    <property type="entry name" value="alpha/beta-Hydrolases"/>
    <property type="match status" value="1"/>
</dbReference>
<dbReference type="InterPro" id="IPR051029">
    <property type="entry name" value="mRNA_Capping_Enz/RNA_Phosphat"/>
</dbReference>
<gene>
    <name evidence="3" type="ORF">AJ79_00849</name>
</gene>
<feature type="region of interest" description="Disordered" evidence="1">
    <location>
        <begin position="452"/>
        <end position="499"/>
    </location>
</feature>
<dbReference type="FunFam" id="3.90.190.10:FF:000090">
    <property type="entry name" value="Dual specificity phosphatase catalytic domain protein"/>
    <property type="match status" value="1"/>
</dbReference>
<dbReference type="Gene3D" id="3.90.190.10">
    <property type="entry name" value="Protein tyrosine phosphatase superfamily"/>
    <property type="match status" value="1"/>
</dbReference>
<name>A0A2B7Y9S6_9EURO</name>
<dbReference type="SUPFAM" id="SSF52799">
    <property type="entry name" value="(Phosphotyrosine protein) phosphatases II"/>
    <property type="match status" value="1"/>
</dbReference>
<dbReference type="InterPro" id="IPR029058">
    <property type="entry name" value="AB_hydrolase_fold"/>
</dbReference>
<dbReference type="AlphaFoldDB" id="A0A2B7Y9S6"/>
<dbReference type="InterPro" id="IPR029021">
    <property type="entry name" value="Prot-tyrosine_phosphatase-like"/>
</dbReference>
<dbReference type="GO" id="GO:0004484">
    <property type="term" value="F:mRNA guanylyltransferase activity"/>
    <property type="evidence" value="ECO:0007669"/>
    <property type="project" value="TreeGrafter"/>
</dbReference>
<dbReference type="Pfam" id="PF00561">
    <property type="entry name" value="Abhydrolase_1"/>
    <property type="match status" value="1"/>
</dbReference>
<dbReference type="InterPro" id="IPR000073">
    <property type="entry name" value="AB_hydrolase_1"/>
</dbReference>
<dbReference type="PROSITE" id="PS50056">
    <property type="entry name" value="TYR_PHOSPHATASE_2"/>
    <property type="match status" value="1"/>
</dbReference>
<dbReference type="STRING" id="1447875.A0A2B7Y9S6"/>
<dbReference type="PANTHER" id="PTHR10367:SF25">
    <property type="entry name" value="DUAL SPECIFICITY PHOSPHATASE CATALYTIC DOMAIN PROTEIN (AFU_ORTHOLOGUE AFUA_1G03540)"/>
    <property type="match status" value="1"/>
</dbReference>
<keyword evidence="4" id="KW-1185">Reference proteome</keyword>
<dbReference type="Gene3D" id="3.40.50.1820">
    <property type="entry name" value="alpha/beta hydrolase"/>
    <property type="match status" value="1"/>
</dbReference>
<dbReference type="PROSITE" id="PS00383">
    <property type="entry name" value="TYR_PHOSPHATASE_1"/>
    <property type="match status" value="1"/>
</dbReference>
<dbReference type="OrthoDB" id="428974at2759"/>
<feature type="domain" description="Tyrosine specific protein phosphatases" evidence="2">
    <location>
        <begin position="650"/>
        <end position="717"/>
    </location>
</feature>
<dbReference type="EMBL" id="PDNB01000007">
    <property type="protein sequence ID" value="PGH17950.1"/>
    <property type="molecule type" value="Genomic_DNA"/>
</dbReference>
<dbReference type="GO" id="GO:0006370">
    <property type="term" value="P:7-methylguanosine mRNA capping"/>
    <property type="evidence" value="ECO:0007669"/>
    <property type="project" value="TreeGrafter"/>
</dbReference>
<sequence length="744" mass="81172">MSLVPSSTTPLPSTSPSPSPVSAFFSFAPLSIQSSLNYIAHFIPRPQIFGYLNGTSDKSPGGGIAPNEVTDVLYKSLGIPLILTMAGCLLLFRTLYSSREGKKQPVVMLGKKPTLESDSGSSDNAGPSVKEKGETFDVYGRAINSYSDHLKRTDADDTDPGLLKKHSAHIAYTTPIATYPSIRTFLYPHPHIEKLPTEPSPLPLLVFIHGLGGSLSQFHPLLTSLVNVAPCFGIDLPGCGLSSFSPKSWEAYSVEALASLLAVAIEQYRDKKRGQKVVLIAHSLGCSLSALLASSESPVISSLREHVIGFVAICPIAGPLPEAENAKARKLLHVPDPLFDLFRRWDRLGGPNSHSVLRYVGKEADIETKNIQLRINKQSKTPVFRRMAWGSLPTYNNLGEPMGGIPGKKIWAGLQVPLLLVAGGSDEITKPEEATKILGYLNNECDDHIQSRFPASHLGGGNLGAQGDQADSNARASQDEGPVSDVSDGVNLSKSDKSASGEKRGIKAFTFPAPASHALLYDRHTCRTLSGLIQEFFPKHVDSRLSLGWQLQHLTTSGKWDVKNLEKWKAIKPVSDVMGDTFVAMKTLREVDEIHTPIPFAQKWRGKIYAVVDISHESPVYDPAQLEKGGIQYHKLPTVSKIPPTIDEVRDFITLVSGLEDEISAASKELPDGARRPVIGVHCHYGFNRTGFFVTSYLIEKKGFTVQGALDEFERCRSPGIKHEHFIDTLFVRYCVGLQRASTL</sequence>
<evidence type="ECO:0000313" key="4">
    <source>
        <dbReference type="Proteomes" id="UP000223968"/>
    </source>
</evidence>
<feature type="region of interest" description="Disordered" evidence="1">
    <location>
        <begin position="110"/>
        <end position="131"/>
    </location>
</feature>
<dbReference type="PANTHER" id="PTHR10367">
    <property type="entry name" value="MRNA-CAPPING ENZYME"/>
    <property type="match status" value="1"/>
</dbReference>
<comment type="caution">
    <text evidence="3">The sequence shown here is derived from an EMBL/GenBank/DDBJ whole genome shotgun (WGS) entry which is preliminary data.</text>
</comment>
<evidence type="ECO:0000256" key="1">
    <source>
        <dbReference type="SAM" id="MobiDB-lite"/>
    </source>
</evidence>
<proteinExistence type="predicted"/>
<evidence type="ECO:0000259" key="2">
    <source>
        <dbReference type="PROSITE" id="PS50056"/>
    </source>
</evidence>
<dbReference type="Proteomes" id="UP000223968">
    <property type="component" value="Unassembled WGS sequence"/>
</dbReference>